<dbReference type="InterPro" id="IPR013094">
    <property type="entry name" value="AB_hydrolase_3"/>
</dbReference>
<dbReference type="Gene3D" id="3.40.50.1820">
    <property type="entry name" value="alpha/beta hydrolase"/>
    <property type="match status" value="1"/>
</dbReference>
<keyword evidence="5" id="KW-1185">Reference proteome</keyword>
<dbReference type="EMBL" id="JBHRWW010000002">
    <property type="protein sequence ID" value="MFC3687762.1"/>
    <property type="molecule type" value="Genomic_DNA"/>
</dbReference>
<evidence type="ECO:0000313" key="4">
    <source>
        <dbReference type="EMBL" id="MFC3687762.1"/>
    </source>
</evidence>
<evidence type="ECO:0000313" key="5">
    <source>
        <dbReference type="Proteomes" id="UP001595685"/>
    </source>
</evidence>
<proteinExistence type="predicted"/>
<evidence type="ECO:0000256" key="2">
    <source>
        <dbReference type="SAM" id="MobiDB-lite"/>
    </source>
</evidence>
<dbReference type="InterPro" id="IPR029058">
    <property type="entry name" value="AB_hydrolase_fold"/>
</dbReference>
<dbReference type="Pfam" id="PF07859">
    <property type="entry name" value="Abhydrolase_3"/>
    <property type="match status" value="1"/>
</dbReference>
<comment type="caution">
    <text evidence="4">The sequence shown here is derived from an EMBL/GenBank/DDBJ whole genome shotgun (WGS) entry which is preliminary data.</text>
</comment>
<evidence type="ECO:0000256" key="1">
    <source>
        <dbReference type="ARBA" id="ARBA00022801"/>
    </source>
</evidence>
<gene>
    <name evidence="4" type="ORF">ACFOLH_05335</name>
</gene>
<evidence type="ECO:0000259" key="3">
    <source>
        <dbReference type="Pfam" id="PF07859"/>
    </source>
</evidence>
<sequence>MSLPAPLTVRLVSALGRRTGAVGVAGRDADQVRASRGPARSRTARAVQALVLGAPSPRVRVHRRATWSGVPVAVHTPPVVPGTVLPVVVHLHGGGWAQGGIDDTPWWVAALAEALPAVVVSVGYRLAPEHPFPAAVDDCLEAVRWVAASPGAVGSGSRVRTDRVALVGDSAGANLAAVTSARLRDEPLPGDPRVVHQGLVYPATDARLLTGSMAANAHAPVLGRADVDRFLELYTDGTGVDVEDPRLSPLLAASHAGLPPTTVLTAEHDPLRDDGRLYAERLAAAGVRVRLTDYPGAVHGFLSLAGLDQVRSRQAVAELVAAIRPDLCGAPAGGPDDGPGGRPDGPTGLLSADVRADG</sequence>
<dbReference type="PANTHER" id="PTHR48081:SF8">
    <property type="entry name" value="ALPHA_BETA HYDROLASE FOLD-3 DOMAIN-CONTAINING PROTEIN-RELATED"/>
    <property type="match status" value="1"/>
</dbReference>
<dbReference type="PANTHER" id="PTHR48081">
    <property type="entry name" value="AB HYDROLASE SUPERFAMILY PROTEIN C4A8.06C"/>
    <property type="match status" value="1"/>
</dbReference>
<feature type="region of interest" description="Disordered" evidence="2">
    <location>
        <begin position="327"/>
        <end position="358"/>
    </location>
</feature>
<dbReference type="SUPFAM" id="SSF53474">
    <property type="entry name" value="alpha/beta-Hydrolases"/>
    <property type="match status" value="1"/>
</dbReference>
<feature type="compositionally biased region" description="Gly residues" evidence="2">
    <location>
        <begin position="331"/>
        <end position="343"/>
    </location>
</feature>
<dbReference type="Proteomes" id="UP001595685">
    <property type="component" value="Unassembled WGS sequence"/>
</dbReference>
<feature type="domain" description="Alpha/beta hydrolase fold-3" evidence="3">
    <location>
        <begin position="88"/>
        <end position="302"/>
    </location>
</feature>
<accession>A0ABV7WFR0</accession>
<name>A0ABV7WFR0_9MICO</name>
<dbReference type="GO" id="GO:0016787">
    <property type="term" value="F:hydrolase activity"/>
    <property type="evidence" value="ECO:0007669"/>
    <property type="project" value="UniProtKB-KW"/>
</dbReference>
<dbReference type="RefSeq" id="WP_376983654.1">
    <property type="nucleotide sequence ID" value="NZ_JBHRWW010000002.1"/>
</dbReference>
<organism evidence="4 5">
    <name type="scientific">Aquipuribacter hungaricus</name>
    <dbReference type="NCBI Taxonomy" id="545624"/>
    <lineage>
        <taxon>Bacteria</taxon>
        <taxon>Bacillati</taxon>
        <taxon>Actinomycetota</taxon>
        <taxon>Actinomycetes</taxon>
        <taxon>Micrococcales</taxon>
        <taxon>Intrasporangiaceae</taxon>
        <taxon>Aquipuribacter</taxon>
    </lineage>
</organism>
<keyword evidence="1 4" id="KW-0378">Hydrolase</keyword>
<protein>
    <submittedName>
        <fullName evidence="4">Alpha/beta hydrolase</fullName>
    </submittedName>
</protein>
<dbReference type="InterPro" id="IPR050300">
    <property type="entry name" value="GDXG_lipolytic_enzyme"/>
</dbReference>
<reference evidence="5" key="1">
    <citation type="journal article" date="2019" name="Int. J. Syst. Evol. Microbiol.">
        <title>The Global Catalogue of Microorganisms (GCM) 10K type strain sequencing project: providing services to taxonomists for standard genome sequencing and annotation.</title>
        <authorList>
            <consortium name="The Broad Institute Genomics Platform"/>
            <consortium name="The Broad Institute Genome Sequencing Center for Infectious Disease"/>
            <person name="Wu L."/>
            <person name="Ma J."/>
        </authorList>
    </citation>
    <scope>NUCLEOTIDE SEQUENCE [LARGE SCALE GENOMIC DNA]</scope>
    <source>
        <strain evidence="5">NCAIM B.02333</strain>
    </source>
</reference>